<dbReference type="InterPro" id="IPR001584">
    <property type="entry name" value="Integrase_cat-core"/>
</dbReference>
<dbReference type="Pfam" id="PF00665">
    <property type="entry name" value="rve"/>
    <property type="match status" value="1"/>
</dbReference>
<evidence type="ECO:0000259" key="1">
    <source>
        <dbReference type="PROSITE" id="PS50994"/>
    </source>
</evidence>
<dbReference type="SUPFAM" id="SSF53098">
    <property type="entry name" value="Ribonuclease H-like"/>
    <property type="match status" value="1"/>
</dbReference>
<feature type="domain" description="Integrase catalytic" evidence="1">
    <location>
        <begin position="1"/>
        <end position="176"/>
    </location>
</feature>
<sequence>LGYVEMDLVHHCGSLLKGNFAYTLTTTEINTDWTELRALRNKAQVWTHKTLQEISETVPFDITALHSDNGSEFINAHIERFTRAAGIRFTRSRVYHKNDAPYVESKNWTMVRSYTGYRRYDTEREFNILSKLNRLISIRHNYFIPTMKLARKERIGTKIIKRYDVRIPYHRVLASSTVSHAKKTKLRRYRATLNYLILVQQINKLQKHLDSAYHKKYNALFNYEEE</sequence>
<comment type="caution">
    <text evidence="2">The sequence shown here is derived from an EMBL/GenBank/DDBJ whole genome shotgun (WGS) entry which is preliminary data.</text>
</comment>
<dbReference type="GO" id="GO:0003676">
    <property type="term" value="F:nucleic acid binding"/>
    <property type="evidence" value="ECO:0007669"/>
    <property type="project" value="InterPro"/>
</dbReference>
<evidence type="ECO:0000313" key="2">
    <source>
        <dbReference type="EMBL" id="GAJ03210.1"/>
    </source>
</evidence>
<dbReference type="Gene3D" id="3.30.420.10">
    <property type="entry name" value="Ribonuclease H-like superfamily/Ribonuclease H"/>
    <property type="match status" value="1"/>
</dbReference>
<dbReference type="PROSITE" id="PS50994">
    <property type="entry name" value="INTEGRASE"/>
    <property type="match status" value="1"/>
</dbReference>
<gene>
    <name evidence="2" type="ORF">S12H4_51753</name>
</gene>
<dbReference type="InterPro" id="IPR012337">
    <property type="entry name" value="RNaseH-like_sf"/>
</dbReference>
<feature type="non-terminal residue" evidence="2">
    <location>
        <position position="1"/>
    </location>
</feature>
<dbReference type="AlphaFoldDB" id="X1VBB8"/>
<dbReference type="GO" id="GO:0015074">
    <property type="term" value="P:DNA integration"/>
    <property type="evidence" value="ECO:0007669"/>
    <property type="project" value="InterPro"/>
</dbReference>
<dbReference type="InterPro" id="IPR036397">
    <property type="entry name" value="RNaseH_sf"/>
</dbReference>
<reference evidence="2" key="1">
    <citation type="journal article" date="2014" name="Front. Microbiol.">
        <title>High frequency of phylogenetically diverse reductive dehalogenase-homologous genes in deep subseafloor sedimentary metagenomes.</title>
        <authorList>
            <person name="Kawai M."/>
            <person name="Futagami T."/>
            <person name="Toyoda A."/>
            <person name="Takaki Y."/>
            <person name="Nishi S."/>
            <person name="Hori S."/>
            <person name="Arai W."/>
            <person name="Tsubouchi T."/>
            <person name="Morono Y."/>
            <person name="Uchiyama I."/>
            <person name="Ito T."/>
            <person name="Fujiyama A."/>
            <person name="Inagaki F."/>
            <person name="Takami H."/>
        </authorList>
    </citation>
    <scope>NUCLEOTIDE SEQUENCE</scope>
    <source>
        <strain evidence="2">Expedition CK06-06</strain>
    </source>
</reference>
<dbReference type="EMBL" id="BARW01032745">
    <property type="protein sequence ID" value="GAJ03210.1"/>
    <property type="molecule type" value="Genomic_DNA"/>
</dbReference>
<protein>
    <recommendedName>
        <fullName evidence="1">Integrase catalytic domain-containing protein</fullName>
    </recommendedName>
</protein>
<accession>X1VBB8</accession>
<organism evidence="2">
    <name type="scientific">marine sediment metagenome</name>
    <dbReference type="NCBI Taxonomy" id="412755"/>
    <lineage>
        <taxon>unclassified sequences</taxon>
        <taxon>metagenomes</taxon>
        <taxon>ecological metagenomes</taxon>
    </lineage>
</organism>
<name>X1VBB8_9ZZZZ</name>
<proteinExistence type="predicted"/>